<dbReference type="EMBL" id="VCAU01000008">
    <property type="protein sequence ID" value="KAF9893372.1"/>
    <property type="molecule type" value="Genomic_DNA"/>
</dbReference>
<proteinExistence type="predicted"/>
<sequence>MTPYASYVPETGNSLSEFQKAYAAGEKRDREDSGSAAPEQHRKPAKREKRHIRGLDQAGPLDLKNMLNNVKEVDLSLAQLFDSPTTRHPLSHRWQHGMESQFRHPYQNWKRLLRFYADPNDGKIPRIDDDREEAHRAFVLFYDLSATLLRRKCRWHDDYHDENYDDRSDEEIQGHRMEDLETGDLHPPSDINLNLPAARIPNYAYAACHGSLQAHSVEINGIQKVVLVYSALDNGAHDAYAEWLKRWRHRHQGEAFSCARESSSRIVDEASTLPHSLDEGVS</sequence>
<comment type="caution">
    <text evidence="2">The sequence shown here is derived from an EMBL/GenBank/DDBJ whole genome shotgun (WGS) entry which is preliminary data.</text>
</comment>
<dbReference type="AlphaFoldDB" id="A0AAD4CX73"/>
<evidence type="ECO:0000313" key="2">
    <source>
        <dbReference type="EMBL" id="KAF9893372.1"/>
    </source>
</evidence>
<feature type="compositionally biased region" description="Basic residues" evidence="1">
    <location>
        <begin position="43"/>
        <end position="52"/>
    </location>
</feature>
<dbReference type="Proteomes" id="UP001194746">
    <property type="component" value="Unassembled WGS sequence"/>
</dbReference>
<evidence type="ECO:0000313" key="3">
    <source>
        <dbReference type="Proteomes" id="UP001194746"/>
    </source>
</evidence>
<keyword evidence="3" id="KW-1185">Reference proteome</keyword>
<name>A0AAD4CX73_ASPNN</name>
<gene>
    <name evidence="2" type="ORF">FE257_011804</name>
</gene>
<reference evidence="2" key="1">
    <citation type="journal article" date="2019" name="Beilstein J. Org. Chem.">
        <title>Nanangenines: drimane sesquiterpenoids as the dominant metabolite cohort of a novel Australian fungus, Aspergillus nanangensis.</title>
        <authorList>
            <person name="Lacey H.J."/>
            <person name="Gilchrist C.L.M."/>
            <person name="Crombie A."/>
            <person name="Kalaitzis J.A."/>
            <person name="Vuong D."/>
            <person name="Rutledge P.J."/>
            <person name="Turner P."/>
            <person name="Pitt J.I."/>
            <person name="Lacey E."/>
            <person name="Chooi Y.H."/>
            <person name="Piggott A.M."/>
        </authorList>
    </citation>
    <scope>NUCLEOTIDE SEQUENCE</scope>
    <source>
        <strain evidence="2">MST-FP2251</strain>
    </source>
</reference>
<feature type="region of interest" description="Disordered" evidence="1">
    <location>
        <begin position="15"/>
        <end position="57"/>
    </location>
</feature>
<evidence type="ECO:0000256" key="1">
    <source>
        <dbReference type="SAM" id="MobiDB-lite"/>
    </source>
</evidence>
<protein>
    <submittedName>
        <fullName evidence="2">Uncharacterized protein</fullName>
    </submittedName>
</protein>
<accession>A0AAD4CX73</accession>
<organism evidence="2 3">
    <name type="scientific">Aspergillus nanangensis</name>
    <dbReference type="NCBI Taxonomy" id="2582783"/>
    <lineage>
        <taxon>Eukaryota</taxon>
        <taxon>Fungi</taxon>
        <taxon>Dikarya</taxon>
        <taxon>Ascomycota</taxon>
        <taxon>Pezizomycotina</taxon>
        <taxon>Eurotiomycetes</taxon>
        <taxon>Eurotiomycetidae</taxon>
        <taxon>Eurotiales</taxon>
        <taxon>Aspergillaceae</taxon>
        <taxon>Aspergillus</taxon>
        <taxon>Aspergillus subgen. Circumdati</taxon>
    </lineage>
</organism>
<reference evidence="2" key="2">
    <citation type="submission" date="2020-02" db="EMBL/GenBank/DDBJ databases">
        <authorList>
            <person name="Gilchrist C.L.M."/>
            <person name="Chooi Y.-H."/>
        </authorList>
    </citation>
    <scope>NUCLEOTIDE SEQUENCE</scope>
    <source>
        <strain evidence="2">MST-FP2251</strain>
    </source>
</reference>